<gene>
    <name evidence="1" type="ORF">BPOR_0500g00080</name>
</gene>
<evidence type="ECO:0000313" key="2">
    <source>
        <dbReference type="Proteomes" id="UP000297280"/>
    </source>
</evidence>
<dbReference type="PANTHER" id="PTHR24148:SF64">
    <property type="entry name" value="HETEROKARYON INCOMPATIBILITY DOMAIN-CONTAINING PROTEIN"/>
    <property type="match status" value="1"/>
</dbReference>
<evidence type="ECO:0000313" key="1">
    <source>
        <dbReference type="EMBL" id="TGO84482.1"/>
    </source>
</evidence>
<comment type="caution">
    <text evidence="1">The sequence shown here is derived from an EMBL/GenBank/DDBJ whole genome shotgun (WGS) entry which is preliminary data.</text>
</comment>
<dbReference type="Proteomes" id="UP000297280">
    <property type="component" value="Unassembled WGS sequence"/>
</dbReference>
<name>A0A4Z1KJP3_9HELO</name>
<dbReference type="STRING" id="87229.A0A4Z1KJP3"/>
<dbReference type="EMBL" id="PQXO01000499">
    <property type="protein sequence ID" value="TGO84482.1"/>
    <property type="molecule type" value="Genomic_DNA"/>
</dbReference>
<accession>A0A4Z1KJP3</accession>
<dbReference type="InterPro" id="IPR052895">
    <property type="entry name" value="HetReg/Transcr_Mod"/>
</dbReference>
<proteinExistence type="predicted"/>
<dbReference type="Pfam" id="PF26639">
    <property type="entry name" value="Het-6_barrel"/>
    <property type="match status" value="1"/>
</dbReference>
<keyword evidence="2" id="KW-1185">Reference proteome</keyword>
<reference evidence="1 2" key="1">
    <citation type="submission" date="2017-12" db="EMBL/GenBank/DDBJ databases">
        <title>Comparative genomics of Botrytis spp.</title>
        <authorList>
            <person name="Valero-Jimenez C.A."/>
            <person name="Tapia P."/>
            <person name="Veloso J."/>
            <person name="Silva-Moreno E."/>
            <person name="Staats M."/>
            <person name="Valdes J.H."/>
            <person name="Van Kan J.A.L."/>
        </authorList>
    </citation>
    <scope>NUCLEOTIDE SEQUENCE [LARGE SCALE GENOMIC DNA]</scope>
    <source>
        <strain evidence="1 2">MUCL3349</strain>
    </source>
</reference>
<dbReference type="PANTHER" id="PTHR24148">
    <property type="entry name" value="ANKYRIN REPEAT DOMAIN-CONTAINING PROTEIN 39 HOMOLOG-RELATED"/>
    <property type="match status" value="1"/>
</dbReference>
<dbReference type="AlphaFoldDB" id="A0A4Z1KJP3"/>
<organism evidence="1 2">
    <name type="scientific">Botrytis porri</name>
    <dbReference type="NCBI Taxonomy" id="87229"/>
    <lineage>
        <taxon>Eukaryota</taxon>
        <taxon>Fungi</taxon>
        <taxon>Dikarya</taxon>
        <taxon>Ascomycota</taxon>
        <taxon>Pezizomycotina</taxon>
        <taxon>Leotiomycetes</taxon>
        <taxon>Helotiales</taxon>
        <taxon>Sclerotiniaceae</taxon>
        <taxon>Botrytis</taxon>
    </lineage>
</organism>
<protein>
    <recommendedName>
        <fullName evidence="3">Heterokaryon incompatibility domain-containing protein</fullName>
    </recommendedName>
</protein>
<evidence type="ECO:0008006" key="3">
    <source>
        <dbReference type="Google" id="ProtNLM"/>
    </source>
</evidence>
<sequence length="471" mass="52267">MYQRNGYQAGTASKNLQRPSCTICGTLFTCEDKLTGSKQDLAPLIHELTGISILVIRGDVGTFEIDAEEKFSWMKSRQTKFEEDIACSILGLSGTSMSMSMLYVEGKENALRRLVKEIKRRENIRAPRRLQPLYSQPLGADQFRILHLKPGVVGNTIIGKVSEHNTSTPSQYYALSYVWGQEPSRTLADDQAHWKLFTVPGPQSQTAQHLISATKLGSASVYNRIPHGFSRNQKQLYNAHGGTKVDLYVGRGVDGVCNGSLHTKGIIHGEISRRSTRFADATLTAEGLELVGTISPSRVTNSIHVLDAWRIIYADRDDKGEPAPPACDEAMTSILNTVFSGCDSISEQCPSLAIDIEELIMNIQTPGTVKAYLKVVRNIVWNRRFCQRKLSVSASNKEMENMFVGLVPQNANYGDSVCVLYGCSVPVVLWKSLNLHGEVHWQLTGEAYMDKIMDGEAVRSNLSEESLFEIR</sequence>